<reference evidence="2" key="1">
    <citation type="submission" date="2016-10" db="EMBL/GenBank/DDBJ databases">
        <authorList>
            <person name="Varghese N."/>
            <person name="Submissions S."/>
        </authorList>
    </citation>
    <scope>NUCLEOTIDE SEQUENCE [LARGE SCALE GENOMIC DNA]</scope>
    <source>
        <strain evidence="2">CGMCC 4.3516</strain>
    </source>
</reference>
<dbReference type="GO" id="GO:0009036">
    <property type="term" value="F:type II site-specific deoxyribonuclease activity"/>
    <property type="evidence" value="ECO:0007669"/>
    <property type="project" value="InterPro"/>
</dbReference>
<organism evidence="1 2">
    <name type="scientific">Glycomyces harbinensis</name>
    <dbReference type="NCBI Taxonomy" id="58114"/>
    <lineage>
        <taxon>Bacteria</taxon>
        <taxon>Bacillati</taxon>
        <taxon>Actinomycetota</taxon>
        <taxon>Actinomycetes</taxon>
        <taxon>Glycomycetales</taxon>
        <taxon>Glycomycetaceae</taxon>
        <taxon>Glycomyces</taxon>
    </lineage>
</organism>
<accession>A0A1G7DV97</accession>
<dbReference type="Gene3D" id="3.40.50.10010">
    <property type="entry name" value="Type-2 restriction enzyme NgoMIV"/>
    <property type="match status" value="2"/>
</dbReference>
<dbReference type="STRING" id="58114.SAMN05216270_12911"/>
<dbReference type="Proteomes" id="UP000198949">
    <property type="component" value="Unassembled WGS sequence"/>
</dbReference>
<dbReference type="Pfam" id="PF09015">
    <property type="entry name" value="NgoMIV_restric"/>
    <property type="match status" value="2"/>
</dbReference>
<evidence type="ECO:0000313" key="1">
    <source>
        <dbReference type="EMBL" id="SDE55378.1"/>
    </source>
</evidence>
<dbReference type="AlphaFoldDB" id="A0A1G7DV97"/>
<dbReference type="InterPro" id="IPR011335">
    <property type="entry name" value="Restrct_endonuc-II-like"/>
</dbReference>
<dbReference type="OrthoDB" id="5504137at2"/>
<dbReference type="SUPFAM" id="SSF52980">
    <property type="entry name" value="Restriction endonuclease-like"/>
    <property type="match status" value="1"/>
</dbReference>
<gene>
    <name evidence="1" type="ORF">SAMN05216270_12911</name>
</gene>
<sequence>MVAPEWLRPLLYYKKTNNRKSIEVVGSPAAPNISDVDNQQSLAIAHDVYRSIGVEIELEVREGEKGNSLGSPLEAAVREHLRERLPEGTFRRFGEQLPNNPAGPLKVADIDSGWVVGSEKIEVFEQYRHLADMAKLFAEQPSLRTLLGSDYQIKPDVTVGKELAGVRMLHAVVSCKWTMRSDRAQNVRQEFKQLIVARRGRTPHLVAVTAEPFPTRLLALTRGTGETDAVYHVAFEEMESAVRAHGNKEQRNAWTEMREQRRLKDFNHLVDDLTTA</sequence>
<dbReference type="InterPro" id="IPR037083">
    <property type="entry name" value="NgoMIV_sf"/>
</dbReference>
<name>A0A1G7DV97_9ACTN</name>
<dbReference type="GO" id="GO:0009307">
    <property type="term" value="P:DNA restriction-modification system"/>
    <property type="evidence" value="ECO:0007669"/>
    <property type="project" value="InterPro"/>
</dbReference>
<dbReference type="RefSeq" id="WP_091040687.1">
    <property type="nucleotide sequence ID" value="NZ_FNAD01000029.1"/>
</dbReference>
<dbReference type="EMBL" id="FNAD01000029">
    <property type="protein sequence ID" value="SDE55378.1"/>
    <property type="molecule type" value="Genomic_DNA"/>
</dbReference>
<dbReference type="InterPro" id="IPR015105">
    <property type="entry name" value="NgoMIV"/>
</dbReference>
<keyword evidence="2" id="KW-1185">Reference proteome</keyword>
<dbReference type="CDD" id="cd22340">
    <property type="entry name" value="NgoMIV-like"/>
    <property type="match status" value="1"/>
</dbReference>
<protein>
    <submittedName>
        <fullName evidence="1">NgoMIV restriction enzyme</fullName>
    </submittedName>
</protein>
<proteinExistence type="predicted"/>
<evidence type="ECO:0000313" key="2">
    <source>
        <dbReference type="Proteomes" id="UP000198949"/>
    </source>
</evidence>